<feature type="transmembrane region" description="Helical" evidence="11">
    <location>
        <begin position="208"/>
        <end position="233"/>
    </location>
</feature>
<evidence type="ECO:0000256" key="8">
    <source>
        <dbReference type="ARBA" id="ARBA00023170"/>
    </source>
</evidence>
<reference evidence="12 13" key="1">
    <citation type="submission" date="2024-05" db="EMBL/GenBank/DDBJ databases">
        <title>A draft genome resource for the thread blight pathogen Marasmius tenuissimus strain MS-2.</title>
        <authorList>
            <person name="Yulfo-Soto G.E."/>
            <person name="Baruah I.K."/>
            <person name="Amoako-Attah I."/>
            <person name="Bukari Y."/>
            <person name="Meinhardt L.W."/>
            <person name="Bailey B.A."/>
            <person name="Cohen S.P."/>
        </authorList>
    </citation>
    <scope>NUCLEOTIDE SEQUENCE [LARGE SCALE GENOMIC DNA]</scope>
    <source>
        <strain evidence="12 13">MS-2</strain>
    </source>
</reference>
<keyword evidence="5 11" id="KW-1133">Transmembrane helix</keyword>
<keyword evidence="13" id="KW-1185">Reference proteome</keyword>
<evidence type="ECO:0000256" key="11">
    <source>
        <dbReference type="SAM" id="Phobius"/>
    </source>
</evidence>
<name>A0ABR2ZFN2_9AGAR</name>
<evidence type="ECO:0000256" key="1">
    <source>
        <dbReference type="ARBA" id="ARBA00004141"/>
    </source>
</evidence>
<feature type="transmembrane region" description="Helical" evidence="11">
    <location>
        <begin position="115"/>
        <end position="137"/>
    </location>
</feature>
<evidence type="ECO:0000256" key="3">
    <source>
        <dbReference type="ARBA" id="ARBA00022507"/>
    </source>
</evidence>
<evidence type="ECO:0000256" key="7">
    <source>
        <dbReference type="ARBA" id="ARBA00023136"/>
    </source>
</evidence>
<feature type="transmembrane region" description="Helical" evidence="11">
    <location>
        <begin position="161"/>
        <end position="187"/>
    </location>
</feature>
<keyword evidence="9" id="KW-0807">Transducer</keyword>
<dbReference type="Pfam" id="PF02076">
    <property type="entry name" value="STE3"/>
    <property type="match status" value="1"/>
</dbReference>
<protein>
    <submittedName>
        <fullName evidence="12">A-factor receptor</fullName>
    </submittedName>
</protein>
<keyword evidence="3" id="KW-0589">Pheromone response</keyword>
<evidence type="ECO:0000256" key="2">
    <source>
        <dbReference type="ARBA" id="ARBA00011085"/>
    </source>
</evidence>
<keyword evidence="7 11" id="KW-0472">Membrane</keyword>
<dbReference type="CDD" id="cd14966">
    <property type="entry name" value="7tmD_STE3"/>
    <property type="match status" value="1"/>
</dbReference>
<dbReference type="PRINTS" id="PR00899">
    <property type="entry name" value="GPCRSTE3"/>
</dbReference>
<evidence type="ECO:0000313" key="12">
    <source>
        <dbReference type="EMBL" id="KAL0060465.1"/>
    </source>
</evidence>
<dbReference type="InterPro" id="IPR000481">
    <property type="entry name" value="GPCR_Pheromne_B_alpha_rcpt"/>
</dbReference>
<feature type="transmembrane region" description="Helical" evidence="11">
    <location>
        <begin position="41"/>
        <end position="61"/>
    </location>
</feature>
<evidence type="ECO:0000256" key="10">
    <source>
        <dbReference type="SAM" id="MobiDB-lite"/>
    </source>
</evidence>
<feature type="transmembrane region" description="Helical" evidence="11">
    <location>
        <begin position="275"/>
        <end position="294"/>
    </location>
</feature>
<accession>A0ABR2ZFN2</accession>
<keyword evidence="8 12" id="KW-0675">Receptor</keyword>
<organism evidence="12 13">
    <name type="scientific">Marasmius tenuissimus</name>
    <dbReference type="NCBI Taxonomy" id="585030"/>
    <lineage>
        <taxon>Eukaryota</taxon>
        <taxon>Fungi</taxon>
        <taxon>Dikarya</taxon>
        <taxon>Basidiomycota</taxon>
        <taxon>Agaricomycotina</taxon>
        <taxon>Agaricomycetes</taxon>
        <taxon>Agaricomycetidae</taxon>
        <taxon>Agaricales</taxon>
        <taxon>Marasmiineae</taxon>
        <taxon>Marasmiaceae</taxon>
        <taxon>Marasmius</taxon>
    </lineage>
</organism>
<dbReference type="InterPro" id="IPR001499">
    <property type="entry name" value="GPCR_STE3"/>
</dbReference>
<comment type="caution">
    <text evidence="12">The sequence shown here is derived from an EMBL/GenBank/DDBJ whole genome shotgun (WGS) entry which is preliminary data.</text>
</comment>
<comment type="similarity">
    <text evidence="2">Belongs to the G-protein coupled receptor 4 family.</text>
</comment>
<feature type="region of interest" description="Disordered" evidence="10">
    <location>
        <begin position="367"/>
        <end position="398"/>
    </location>
</feature>
<dbReference type="PANTHER" id="PTHR28097">
    <property type="entry name" value="PHEROMONE A FACTOR RECEPTOR"/>
    <property type="match status" value="1"/>
</dbReference>
<feature type="compositionally biased region" description="Pro residues" evidence="10">
    <location>
        <begin position="380"/>
        <end position="391"/>
    </location>
</feature>
<feature type="region of interest" description="Disordered" evidence="10">
    <location>
        <begin position="455"/>
        <end position="510"/>
    </location>
</feature>
<dbReference type="EMBL" id="JBBXMP010000175">
    <property type="protein sequence ID" value="KAL0060465.1"/>
    <property type="molecule type" value="Genomic_DNA"/>
</dbReference>
<evidence type="ECO:0000256" key="4">
    <source>
        <dbReference type="ARBA" id="ARBA00022692"/>
    </source>
</evidence>
<evidence type="ECO:0000256" key="5">
    <source>
        <dbReference type="ARBA" id="ARBA00022989"/>
    </source>
</evidence>
<evidence type="ECO:0000256" key="6">
    <source>
        <dbReference type="ARBA" id="ARBA00023040"/>
    </source>
</evidence>
<keyword evidence="4 11" id="KW-0812">Transmembrane</keyword>
<proteinExistence type="inferred from homology"/>
<evidence type="ECO:0000313" key="13">
    <source>
        <dbReference type="Proteomes" id="UP001437256"/>
    </source>
</evidence>
<evidence type="ECO:0000256" key="9">
    <source>
        <dbReference type="ARBA" id="ARBA00023224"/>
    </source>
</evidence>
<gene>
    <name evidence="12" type="primary">STE3_6</name>
    <name evidence="12" type="ORF">AAF712_012748</name>
</gene>
<comment type="subcellular location">
    <subcellularLocation>
        <location evidence="1">Membrane</location>
        <topology evidence="1">Multi-pass membrane protein</topology>
    </subcellularLocation>
</comment>
<feature type="transmembrane region" description="Helical" evidence="11">
    <location>
        <begin position="73"/>
        <end position="94"/>
    </location>
</feature>
<sequence length="581" mass="63907">MAISKDPTYPLFPILTGLGFLLCLIPLPWHIQAMNSGTVAFMLWTATLCLVYFVNSIVWAGSVANVAPVWCDISVQVILGAAIGIPASTLCISRRLYRITSIRSVSLSRADKKRAIIEDVCIAAGIPAIVLALHTIVHAHRFDILEDIGCHPVTYNTLPAYFLYFMWPIVLGAISFVYSCLNLYSFYIRRAQFAQFMSSNSAMNMSRYLRLMILSIVDILFTIPLGSYVVYIATHNVILKPWISWEDTHFNWLRVVPIPALIWRNDESFQISVELNRWLSVLCAFLFFALFGFASEAKKNYKIAFWWCMKFFGIRPTNTGKGRVQLPKVKPPATNDSLPMYMQNIKIPTLATTTTASSADATHVESFTPTDKKAGGSLPPSSPSSPVPPPYTQHSQYRGDDQLDLSDVSSLSSYASSGSFASLADTENARNSTYTVEVSISNTIYPASFNGTENLDVPASPTTPMTPIHPDTSRSPSPVSYTGPHTNLSAGSQNLDRTRTPTPIPTGPPAALLAVSSDPAQRVYLAEAYPSSRVPLARPSPPPFNELTFQSFSANPTHSTLRDTTRDAPIVITVHKSSDSL</sequence>
<dbReference type="Proteomes" id="UP001437256">
    <property type="component" value="Unassembled WGS sequence"/>
</dbReference>
<feature type="transmembrane region" description="Helical" evidence="11">
    <location>
        <begin position="12"/>
        <end position="29"/>
    </location>
</feature>
<dbReference type="PANTHER" id="PTHR28097:SF1">
    <property type="entry name" value="PHEROMONE A FACTOR RECEPTOR"/>
    <property type="match status" value="1"/>
</dbReference>
<feature type="compositionally biased region" description="Polar residues" evidence="10">
    <location>
        <begin position="473"/>
        <end position="495"/>
    </location>
</feature>
<dbReference type="PRINTS" id="PR00901">
    <property type="entry name" value="PHEROMONEBAR"/>
</dbReference>
<keyword evidence="6" id="KW-0297">G-protein coupled receptor</keyword>